<protein>
    <submittedName>
        <fullName evidence="1">Uncharacterized protein</fullName>
    </submittedName>
</protein>
<sequence length="127" mass="13972">MVILDGLDRWGNSPGALSDDRLMPSSLTGTGTAGQGITHRWESPVLDGIGQKLNLKLAAPHPKVKKEMPFQPTLNKGYLLQLLMVSALTDMIVYSKHLMSIQTHQNYREYKTEATHDGVRGDVSVSV</sequence>
<evidence type="ECO:0000313" key="1">
    <source>
        <dbReference type="EMBL" id="KAK7488288.1"/>
    </source>
</evidence>
<comment type="caution">
    <text evidence="1">The sequence shown here is derived from an EMBL/GenBank/DDBJ whole genome shotgun (WGS) entry which is preliminary data.</text>
</comment>
<accession>A0ABD0KLZ2</accession>
<dbReference type="Proteomes" id="UP001519460">
    <property type="component" value="Unassembled WGS sequence"/>
</dbReference>
<reference evidence="1 2" key="1">
    <citation type="journal article" date="2023" name="Sci. Data">
        <title>Genome assembly of the Korean intertidal mud-creeper Batillaria attramentaria.</title>
        <authorList>
            <person name="Patra A.K."/>
            <person name="Ho P.T."/>
            <person name="Jun S."/>
            <person name="Lee S.J."/>
            <person name="Kim Y."/>
            <person name="Won Y.J."/>
        </authorList>
    </citation>
    <scope>NUCLEOTIDE SEQUENCE [LARGE SCALE GENOMIC DNA]</scope>
    <source>
        <strain evidence="1">Wonlab-2016</strain>
    </source>
</reference>
<name>A0ABD0KLZ2_9CAEN</name>
<gene>
    <name evidence="1" type="ORF">BaRGS_00020447</name>
</gene>
<keyword evidence="2" id="KW-1185">Reference proteome</keyword>
<organism evidence="1 2">
    <name type="scientific">Batillaria attramentaria</name>
    <dbReference type="NCBI Taxonomy" id="370345"/>
    <lineage>
        <taxon>Eukaryota</taxon>
        <taxon>Metazoa</taxon>
        <taxon>Spiralia</taxon>
        <taxon>Lophotrochozoa</taxon>
        <taxon>Mollusca</taxon>
        <taxon>Gastropoda</taxon>
        <taxon>Caenogastropoda</taxon>
        <taxon>Sorbeoconcha</taxon>
        <taxon>Cerithioidea</taxon>
        <taxon>Batillariidae</taxon>
        <taxon>Batillaria</taxon>
    </lineage>
</organism>
<dbReference type="AlphaFoldDB" id="A0ABD0KLZ2"/>
<evidence type="ECO:0000313" key="2">
    <source>
        <dbReference type="Proteomes" id="UP001519460"/>
    </source>
</evidence>
<dbReference type="EMBL" id="JACVVK020000152">
    <property type="protein sequence ID" value="KAK7488288.1"/>
    <property type="molecule type" value="Genomic_DNA"/>
</dbReference>
<proteinExistence type="predicted"/>